<feature type="domain" description="Hint" evidence="1">
    <location>
        <begin position="273"/>
        <end position="382"/>
    </location>
</feature>
<dbReference type="STRING" id="1122244.GCA_000426885_02503"/>
<dbReference type="InterPro" id="IPR006141">
    <property type="entry name" value="Intein_N"/>
</dbReference>
<gene>
    <name evidence="2" type="ORF">NCTC12877_01251</name>
</gene>
<keyword evidence="3" id="KW-1185">Reference proteome</keyword>
<dbReference type="RefSeq" id="WP_115341054.1">
    <property type="nucleotide sequence ID" value="NZ_UGQB01000004.1"/>
</dbReference>
<dbReference type="Proteomes" id="UP000254065">
    <property type="component" value="Unassembled WGS sequence"/>
</dbReference>
<dbReference type="Gene3D" id="2.170.16.10">
    <property type="entry name" value="Hedgehog/Intein (Hint) domain"/>
    <property type="match status" value="2"/>
</dbReference>
<organism evidence="2 3">
    <name type="scientific">Moraxella caprae</name>
    <dbReference type="NCBI Taxonomy" id="90240"/>
    <lineage>
        <taxon>Bacteria</taxon>
        <taxon>Pseudomonadati</taxon>
        <taxon>Pseudomonadota</taxon>
        <taxon>Gammaproteobacteria</taxon>
        <taxon>Moraxellales</taxon>
        <taxon>Moraxellaceae</taxon>
        <taxon>Moraxella</taxon>
    </lineage>
</organism>
<dbReference type="SUPFAM" id="SSF51294">
    <property type="entry name" value="Hedgehog/intein (Hint) domain"/>
    <property type="match status" value="2"/>
</dbReference>
<name>A0A378R0C6_9GAMM</name>
<dbReference type="OrthoDB" id="2666939at2"/>
<dbReference type="AlphaFoldDB" id="A0A378R0C6"/>
<accession>A0A378R0C6</accession>
<protein>
    <submittedName>
        <fullName evidence="2">Protein of uncharacterized function (DUF1557)</fullName>
    </submittedName>
</protein>
<dbReference type="EMBL" id="UGQB01000004">
    <property type="protein sequence ID" value="STZ08259.1"/>
    <property type="molecule type" value="Genomic_DNA"/>
</dbReference>
<dbReference type="GO" id="GO:0016539">
    <property type="term" value="P:intein-mediated protein splicing"/>
    <property type="evidence" value="ECO:0007669"/>
    <property type="project" value="InterPro"/>
</dbReference>
<dbReference type="PROSITE" id="PS50817">
    <property type="entry name" value="INTEIN_N_TER"/>
    <property type="match status" value="1"/>
</dbReference>
<dbReference type="InterPro" id="IPR003587">
    <property type="entry name" value="Hint_dom_N"/>
</dbReference>
<feature type="domain" description="Hint" evidence="1">
    <location>
        <begin position="9"/>
        <end position="128"/>
    </location>
</feature>
<dbReference type="CDD" id="cd00081">
    <property type="entry name" value="Hint"/>
    <property type="match status" value="2"/>
</dbReference>
<dbReference type="InterPro" id="IPR036844">
    <property type="entry name" value="Hint_dom_sf"/>
</dbReference>
<evidence type="ECO:0000313" key="3">
    <source>
        <dbReference type="Proteomes" id="UP000254065"/>
    </source>
</evidence>
<sequence>MTKAETKHNACFPAGTRITTDKGLKRIEDIQVGDMVLSKHESGIGKQEFKPVVKTIVHHNKPIFELTYAIVKNSTKAYGLSDTSILNLSRKGKVFGVKATPNHPFWVKGQGWTNLEDLKKGQLLEMKEEGYQAYVILSCPEYQTNHADVKASLGFTSVTHLDQFADKNKKSQYTFQVYSENGDCTELLDGRSSYSPVHIEGKGEIYVTDNPRRDTVYNFEVADNHTYYIFDELWVYNDNCPTPTNADVKRRQDNGTLPIQNVRIFMRAVTENGACFPAGTLVHTDKGLVPIQDIKVGDMVLSRPEWGGRDAPTEYKRVVRAFCSGEEEIVRVSCQKNSEYGDPDALRYFEFITPNHPIWDETLNDWIPASNIEIGTLLSSIENEDNPRVLEVDMVWDSYTKGIGITYPIYSDESEVDFMVAFNNQGYKVHSDKFISDYYRLPAKLGFPFAPSLLRGSGKPL</sequence>
<proteinExistence type="predicted"/>
<evidence type="ECO:0000313" key="2">
    <source>
        <dbReference type="EMBL" id="STZ08259.1"/>
    </source>
</evidence>
<evidence type="ECO:0000259" key="1">
    <source>
        <dbReference type="SMART" id="SM00306"/>
    </source>
</evidence>
<reference evidence="2 3" key="1">
    <citation type="submission" date="2018-06" db="EMBL/GenBank/DDBJ databases">
        <authorList>
            <consortium name="Pathogen Informatics"/>
            <person name="Doyle S."/>
        </authorList>
    </citation>
    <scope>NUCLEOTIDE SEQUENCE [LARGE SCALE GENOMIC DNA]</scope>
    <source>
        <strain evidence="2 3">NCTC12877</strain>
    </source>
</reference>
<dbReference type="SMART" id="SM00306">
    <property type="entry name" value="HintN"/>
    <property type="match status" value="2"/>
</dbReference>